<dbReference type="EMBL" id="JQZV01000008">
    <property type="protein sequence ID" value="KGN92740.1"/>
    <property type="molecule type" value="Genomic_DNA"/>
</dbReference>
<reference evidence="2 3" key="1">
    <citation type="submission" date="2014-08" db="EMBL/GenBank/DDBJ databases">
        <title>Porphyromonas canoris strain:OH2762 Genome sequencing.</title>
        <authorList>
            <person name="Wallis C."/>
            <person name="Deusch O."/>
            <person name="O'Flynn C."/>
            <person name="Davis I."/>
            <person name="Jospin G."/>
            <person name="Darling A.E."/>
            <person name="Coil D.A."/>
            <person name="Alexiev A."/>
            <person name="Horsfall A."/>
            <person name="Kirkwood N."/>
            <person name="Harris S."/>
            <person name="Eisen J.A."/>
        </authorList>
    </citation>
    <scope>NUCLEOTIDE SEQUENCE [LARGE SCALE GENOMIC DNA]</scope>
    <source>
        <strain evidence="3">COT-108 OH2762</strain>
    </source>
</reference>
<name>A0ABR4XNF4_9PORP</name>
<evidence type="ECO:0000256" key="1">
    <source>
        <dbReference type="SAM" id="Phobius"/>
    </source>
</evidence>
<sequence length="91" mass="10544">MKHQLFSYFSISLLRTKYLGMNPTVLKKIMIAASVLGLMLLLAAVVCYFVMEGWRQLFFSFAGAILALNMFFIFFMARTNYRKLARKGDRT</sequence>
<keyword evidence="1" id="KW-0812">Transmembrane</keyword>
<accession>A0ABR4XNF4</accession>
<proteinExistence type="predicted"/>
<comment type="caution">
    <text evidence="2">The sequence shown here is derived from an EMBL/GenBank/DDBJ whole genome shotgun (WGS) entry which is preliminary data.</text>
</comment>
<evidence type="ECO:0000313" key="2">
    <source>
        <dbReference type="EMBL" id="KGN92740.1"/>
    </source>
</evidence>
<feature type="transmembrane region" description="Helical" evidence="1">
    <location>
        <begin position="29"/>
        <end position="51"/>
    </location>
</feature>
<evidence type="ECO:0000313" key="3">
    <source>
        <dbReference type="Proteomes" id="UP000030101"/>
    </source>
</evidence>
<dbReference type="Proteomes" id="UP000030101">
    <property type="component" value="Unassembled WGS sequence"/>
</dbReference>
<keyword evidence="1" id="KW-1133">Transmembrane helix</keyword>
<keyword evidence="3" id="KW-1185">Reference proteome</keyword>
<feature type="transmembrane region" description="Helical" evidence="1">
    <location>
        <begin position="57"/>
        <end position="77"/>
    </location>
</feature>
<keyword evidence="1" id="KW-0472">Membrane</keyword>
<organism evidence="2 3">
    <name type="scientific">Porphyromonas canoris</name>
    <dbReference type="NCBI Taxonomy" id="36875"/>
    <lineage>
        <taxon>Bacteria</taxon>
        <taxon>Pseudomonadati</taxon>
        <taxon>Bacteroidota</taxon>
        <taxon>Bacteroidia</taxon>
        <taxon>Bacteroidales</taxon>
        <taxon>Porphyromonadaceae</taxon>
        <taxon>Porphyromonas</taxon>
    </lineage>
</organism>
<gene>
    <name evidence="2" type="ORF">HQ43_04445</name>
</gene>
<protein>
    <submittedName>
        <fullName evidence="2">Uncharacterized protein</fullName>
    </submittedName>
</protein>